<feature type="compositionally biased region" description="Basic and acidic residues" evidence="1">
    <location>
        <begin position="117"/>
        <end position="129"/>
    </location>
</feature>
<dbReference type="EMBL" id="JAZGQK010000044">
    <property type="protein sequence ID" value="MEE6263812.1"/>
    <property type="molecule type" value="Genomic_DNA"/>
</dbReference>
<feature type="region of interest" description="Disordered" evidence="1">
    <location>
        <begin position="42"/>
        <end position="169"/>
    </location>
</feature>
<feature type="chain" id="PRO_5045570098" evidence="2">
    <location>
        <begin position="31"/>
        <end position="169"/>
    </location>
</feature>
<comment type="caution">
    <text evidence="3">The sequence shown here is derived from an EMBL/GenBank/DDBJ whole genome shotgun (WGS) entry which is preliminary data.</text>
</comment>
<feature type="compositionally biased region" description="Low complexity" evidence="1">
    <location>
        <begin position="148"/>
        <end position="169"/>
    </location>
</feature>
<proteinExistence type="predicted"/>
<accession>A0ABU7S519</accession>
<protein>
    <submittedName>
        <fullName evidence="3">Uncharacterized protein</fullName>
    </submittedName>
</protein>
<feature type="compositionally biased region" description="Low complexity" evidence="1">
    <location>
        <begin position="89"/>
        <end position="107"/>
    </location>
</feature>
<gene>
    <name evidence="3" type="ORF">V1633_35730</name>
</gene>
<keyword evidence="4" id="KW-1185">Reference proteome</keyword>
<evidence type="ECO:0000313" key="3">
    <source>
        <dbReference type="EMBL" id="MEE6263812.1"/>
    </source>
</evidence>
<keyword evidence="2" id="KW-0732">Signal</keyword>
<evidence type="ECO:0000256" key="1">
    <source>
        <dbReference type="SAM" id="MobiDB-lite"/>
    </source>
</evidence>
<feature type="signal peptide" evidence="2">
    <location>
        <begin position="1"/>
        <end position="30"/>
    </location>
</feature>
<evidence type="ECO:0000256" key="2">
    <source>
        <dbReference type="SAM" id="SignalP"/>
    </source>
</evidence>
<dbReference type="Proteomes" id="UP001332243">
    <property type="component" value="Unassembled WGS sequence"/>
</dbReference>
<feature type="compositionally biased region" description="Polar residues" evidence="1">
    <location>
        <begin position="63"/>
        <end position="79"/>
    </location>
</feature>
<reference evidence="3 4" key="1">
    <citation type="submission" date="2024-01" db="EMBL/GenBank/DDBJ databases">
        <title>Genome insights into Plantactinospora sonchi sp. nov.</title>
        <authorList>
            <person name="Wang L."/>
        </authorList>
    </citation>
    <scope>NUCLEOTIDE SEQUENCE [LARGE SCALE GENOMIC DNA]</scope>
    <source>
        <strain evidence="3 4">NEAU-QY2</strain>
    </source>
</reference>
<organism evidence="3 4">
    <name type="scientific">Plantactinospora sonchi</name>
    <dbReference type="NCBI Taxonomy" id="1544735"/>
    <lineage>
        <taxon>Bacteria</taxon>
        <taxon>Bacillati</taxon>
        <taxon>Actinomycetota</taxon>
        <taxon>Actinomycetes</taxon>
        <taxon>Micromonosporales</taxon>
        <taxon>Micromonosporaceae</taxon>
        <taxon>Plantactinospora</taxon>
    </lineage>
</organism>
<evidence type="ECO:0000313" key="4">
    <source>
        <dbReference type="Proteomes" id="UP001332243"/>
    </source>
</evidence>
<sequence length="169" mass="16758">MMRINRTWRIVAGGAGAAALVAGLTAGAAAASDGIELRDRVQPIQVESEVNPALGAADDSPESADSTGESPFDSANSAGDSPGDPGWTDPSPESADSPNSSAADSPATPVSKPEKKKQKDAPAKPRVSDDSPDDSPAPVRKKPRGGDDSANSGGSADSGSSANSSDSAD</sequence>
<name>A0ABU7S519_9ACTN</name>